<dbReference type="Gene3D" id="3.40.50.300">
    <property type="entry name" value="P-loop containing nucleotide triphosphate hydrolases"/>
    <property type="match status" value="1"/>
</dbReference>
<evidence type="ECO:0000313" key="4">
    <source>
        <dbReference type="EMBL" id="ABD05664.1"/>
    </source>
</evidence>
<dbReference type="Pfam" id="PF07664">
    <property type="entry name" value="FeoB_C"/>
    <property type="match status" value="1"/>
</dbReference>
<dbReference type="Proteomes" id="UP000008809">
    <property type="component" value="Chromosome"/>
</dbReference>
<dbReference type="GO" id="GO:0005886">
    <property type="term" value="C:plasma membrane"/>
    <property type="evidence" value="ECO:0007669"/>
    <property type="project" value="TreeGrafter"/>
</dbReference>
<dbReference type="InterPro" id="IPR011640">
    <property type="entry name" value="Fe2_transport_prot_B_C"/>
</dbReference>
<feature type="transmembrane region" description="Helical" evidence="2">
    <location>
        <begin position="364"/>
        <end position="392"/>
    </location>
</feature>
<dbReference type="GO" id="GO:0015093">
    <property type="term" value="F:ferrous iron transmembrane transporter activity"/>
    <property type="evidence" value="ECO:0007669"/>
    <property type="project" value="InterPro"/>
</dbReference>
<proteinExistence type="predicted"/>
<dbReference type="HOGENOM" id="CLU_013350_3_2_5"/>
<dbReference type="STRING" id="316058.RPB_0954"/>
<dbReference type="GO" id="GO:0005525">
    <property type="term" value="F:GTP binding"/>
    <property type="evidence" value="ECO:0007669"/>
    <property type="project" value="InterPro"/>
</dbReference>
<feature type="transmembrane region" description="Helical" evidence="2">
    <location>
        <begin position="404"/>
        <end position="428"/>
    </location>
</feature>
<dbReference type="PANTHER" id="PTHR43185:SF1">
    <property type="entry name" value="FE(2+) TRANSPORTER FEOB"/>
    <property type="match status" value="1"/>
</dbReference>
<sequence>MSSIESHPFNLALVGTPNSGKTSLFNALTGSRQKVANYPGVTVERKAGVFTTPGGRTVSLLDLPGTYSLRGRSPDEEITRDVVLGRRPGEVVPDLILCVADSTNLRLTFRLMLELKTIGRPLMLVLNMYDIAMRRGVTVDLEKLSERLGIPVVTSIAVRKGGTVDLLKRTDEFALRESAEPTTSGWRPLTTAELRALQREADQIIADCVSLPARPHTLTARIDSVVLHPVAGLAILLLILFVMFQAVFSWAQPLMELISGGFEALGEVVRATLPEGLLQSFLQNGVISGVGSVIVFLPQIIIIFLFILLLEDLGYMARAAFLMDRIMGGAGLHGRAFIPLLSSFACAIPGIMSTRVIDNRRDRLTTILIAPLMTCSARIPVYTLIISAFIPAQQVFGWINLQGLVMFGLYTVGIASALGVSALIKFFMWRDYEPAPFMLELPDYKLPRVKSVAIGIYIRAKMFLQRAGTTIFSMMVLIWFLASFPRPPAGATEPAIDYSLASMIGHAVEPVLAPLGFNWQIGVALIPGMAAREVAVAALGTVYAIEGGKEAADQIGQVLASKWSLATALSLLAWFVFAPQCASTLAVIKRETGSWRWMGVTFIYMFALAYVASLITYNVAVAFGAG</sequence>
<dbReference type="InterPro" id="IPR006073">
    <property type="entry name" value="GTP-bd"/>
</dbReference>
<accession>Q2J1J6</accession>
<feature type="transmembrane region" description="Helical" evidence="2">
    <location>
        <begin position="226"/>
        <end position="248"/>
    </location>
</feature>
<dbReference type="EMBL" id="CP000250">
    <property type="protein sequence ID" value="ABD05664.1"/>
    <property type="molecule type" value="Genomic_DNA"/>
</dbReference>
<dbReference type="InterPro" id="IPR030389">
    <property type="entry name" value="G_FEOB_dom"/>
</dbReference>
<protein>
    <recommendedName>
        <fullName evidence="1">Ferrous iron transport protein B</fullName>
    </recommendedName>
</protein>
<evidence type="ECO:0000259" key="3">
    <source>
        <dbReference type="PROSITE" id="PS51711"/>
    </source>
</evidence>
<organism evidence="4 5">
    <name type="scientific">Rhodopseudomonas palustris (strain HaA2)</name>
    <dbReference type="NCBI Taxonomy" id="316058"/>
    <lineage>
        <taxon>Bacteria</taxon>
        <taxon>Pseudomonadati</taxon>
        <taxon>Pseudomonadota</taxon>
        <taxon>Alphaproteobacteria</taxon>
        <taxon>Hyphomicrobiales</taxon>
        <taxon>Nitrobacteraceae</taxon>
        <taxon>Rhodopseudomonas</taxon>
    </lineage>
</organism>
<evidence type="ECO:0000313" key="5">
    <source>
        <dbReference type="Proteomes" id="UP000008809"/>
    </source>
</evidence>
<name>Q2J1J6_RHOP2</name>
<dbReference type="InterPro" id="IPR011642">
    <property type="entry name" value="Gate_dom"/>
</dbReference>
<dbReference type="eggNOG" id="COG0370">
    <property type="taxonomic scope" value="Bacteria"/>
</dbReference>
<feature type="transmembrane region" description="Helical" evidence="2">
    <location>
        <begin position="330"/>
        <end position="352"/>
    </location>
</feature>
<dbReference type="Pfam" id="PF07670">
    <property type="entry name" value="Gate"/>
    <property type="match status" value="2"/>
</dbReference>
<reference evidence="4 5" key="1">
    <citation type="submission" date="2006-01" db="EMBL/GenBank/DDBJ databases">
        <title>Complete sequence of Rhodopseudomonas palustris HaA2.</title>
        <authorList>
            <consortium name="US DOE Joint Genome Institute"/>
            <person name="Copeland A."/>
            <person name="Lucas S."/>
            <person name="Lapidus A."/>
            <person name="Barry K."/>
            <person name="Detter J.C."/>
            <person name="Glavina T."/>
            <person name="Hammon N."/>
            <person name="Israni S."/>
            <person name="Pitluck S."/>
            <person name="Chain P."/>
            <person name="Malfatti S."/>
            <person name="Shin M."/>
            <person name="Vergez L."/>
            <person name="Schmutz J."/>
            <person name="Larimer F."/>
            <person name="Land M."/>
            <person name="Hauser L."/>
            <person name="Pelletier D.A."/>
            <person name="Kyrpides N."/>
            <person name="Anderson I."/>
            <person name="Oda Y."/>
            <person name="Harwood C.S."/>
            <person name="Richardson P."/>
        </authorList>
    </citation>
    <scope>NUCLEOTIDE SEQUENCE [LARGE SCALE GENOMIC DNA]</scope>
    <source>
        <strain evidence="4 5">HaA2</strain>
    </source>
</reference>
<dbReference type="InterPro" id="IPR027417">
    <property type="entry name" value="P-loop_NTPase"/>
</dbReference>
<keyword evidence="2" id="KW-0472">Membrane</keyword>
<feature type="transmembrane region" description="Helical" evidence="2">
    <location>
        <begin position="286"/>
        <end position="310"/>
    </location>
</feature>
<dbReference type="PRINTS" id="PR00326">
    <property type="entry name" value="GTP1OBG"/>
</dbReference>
<feature type="transmembrane region" description="Helical" evidence="2">
    <location>
        <begin position="463"/>
        <end position="482"/>
    </location>
</feature>
<evidence type="ECO:0000256" key="2">
    <source>
        <dbReference type="SAM" id="Phobius"/>
    </source>
</evidence>
<dbReference type="PANTHER" id="PTHR43185">
    <property type="entry name" value="FERROUS IRON TRANSPORT PROTEIN B"/>
    <property type="match status" value="1"/>
</dbReference>
<dbReference type="RefSeq" id="WP_011439853.1">
    <property type="nucleotide sequence ID" value="NC_007778.1"/>
</dbReference>
<feature type="transmembrane region" description="Helical" evidence="2">
    <location>
        <begin position="600"/>
        <end position="625"/>
    </location>
</feature>
<dbReference type="KEGG" id="rpb:RPB_0954"/>
<dbReference type="PROSITE" id="PS51711">
    <property type="entry name" value="G_FEOB"/>
    <property type="match status" value="1"/>
</dbReference>
<keyword evidence="5" id="KW-1185">Reference proteome</keyword>
<keyword evidence="2" id="KW-0812">Transmembrane</keyword>
<dbReference type="CDD" id="cd01879">
    <property type="entry name" value="FeoB"/>
    <property type="match status" value="1"/>
</dbReference>
<gene>
    <name evidence="4" type="ordered locus">RPB_0954</name>
</gene>
<dbReference type="SUPFAM" id="SSF52540">
    <property type="entry name" value="P-loop containing nucleoside triphosphate hydrolases"/>
    <property type="match status" value="1"/>
</dbReference>
<feature type="domain" description="FeoB-type G" evidence="3">
    <location>
        <begin position="8"/>
        <end position="176"/>
    </location>
</feature>
<feature type="transmembrane region" description="Helical" evidence="2">
    <location>
        <begin position="563"/>
        <end position="588"/>
    </location>
</feature>
<dbReference type="Pfam" id="PF02421">
    <property type="entry name" value="FeoB_N"/>
    <property type="match status" value="1"/>
</dbReference>
<dbReference type="OrthoDB" id="9809127at2"/>
<evidence type="ECO:0000256" key="1">
    <source>
        <dbReference type="ARBA" id="ARBA00031200"/>
    </source>
</evidence>
<dbReference type="InterPro" id="IPR050860">
    <property type="entry name" value="FeoB_GTPase"/>
</dbReference>
<keyword evidence="2" id="KW-1133">Transmembrane helix</keyword>
<dbReference type="AlphaFoldDB" id="Q2J1J6"/>